<evidence type="ECO:0000313" key="11">
    <source>
        <dbReference type="Proteomes" id="UP001460270"/>
    </source>
</evidence>
<keyword evidence="4" id="KW-0540">Nuclease</keyword>
<dbReference type="PANTHER" id="PTHR22930">
    <property type="match status" value="1"/>
</dbReference>
<dbReference type="Proteomes" id="UP001460270">
    <property type="component" value="Unassembled WGS sequence"/>
</dbReference>
<evidence type="ECO:0000313" key="10">
    <source>
        <dbReference type="EMBL" id="KAK7933381.1"/>
    </source>
</evidence>
<evidence type="ECO:0000256" key="5">
    <source>
        <dbReference type="ARBA" id="ARBA00022723"/>
    </source>
</evidence>
<comment type="similarity">
    <text evidence="3">Belongs to the HARBI1 family.</text>
</comment>
<keyword evidence="5" id="KW-0479">Metal-binding</keyword>
<comment type="caution">
    <text evidence="10">The sequence shown here is derived from an EMBL/GenBank/DDBJ whole genome shotgun (WGS) entry which is preliminary data.</text>
</comment>
<name>A0AAW0PXU4_9GOBI</name>
<feature type="signal peptide" evidence="8">
    <location>
        <begin position="1"/>
        <end position="26"/>
    </location>
</feature>
<feature type="chain" id="PRO_5043329048" description="DDE Tnp4 domain-containing protein" evidence="8">
    <location>
        <begin position="27"/>
        <end position="602"/>
    </location>
</feature>
<keyword evidence="7" id="KW-0539">Nucleus</keyword>
<dbReference type="AlphaFoldDB" id="A0AAW0PXU4"/>
<reference evidence="11" key="1">
    <citation type="submission" date="2024-04" db="EMBL/GenBank/DDBJ databases">
        <title>Salinicola lusitanus LLJ914,a marine bacterium isolated from the Okinawa Trough.</title>
        <authorList>
            <person name="Li J."/>
        </authorList>
    </citation>
    <scope>NUCLEOTIDE SEQUENCE [LARGE SCALE GENOMIC DNA]</scope>
</reference>
<proteinExistence type="inferred from homology"/>
<feature type="domain" description="DDE Tnp4" evidence="9">
    <location>
        <begin position="390"/>
        <end position="553"/>
    </location>
</feature>
<evidence type="ECO:0000256" key="4">
    <source>
        <dbReference type="ARBA" id="ARBA00022722"/>
    </source>
</evidence>
<evidence type="ECO:0000256" key="2">
    <source>
        <dbReference type="ARBA" id="ARBA00004123"/>
    </source>
</evidence>
<gene>
    <name evidence="10" type="ORF">WMY93_004277</name>
</gene>
<dbReference type="InterPro" id="IPR045249">
    <property type="entry name" value="HARBI1-like"/>
</dbReference>
<dbReference type="PANTHER" id="PTHR22930:SF236">
    <property type="entry name" value="PROTEIN ALP1-LIKE-RELATED"/>
    <property type="match status" value="1"/>
</dbReference>
<dbReference type="InterPro" id="IPR027806">
    <property type="entry name" value="HARBI1_dom"/>
</dbReference>
<dbReference type="Pfam" id="PF13359">
    <property type="entry name" value="DDE_Tnp_4"/>
    <property type="match status" value="1"/>
</dbReference>
<keyword evidence="8" id="KW-0732">Signal</keyword>
<organism evidence="10 11">
    <name type="scientific">Mugilogobius chulae</name>
    <name type="common">yellowstripe goby</name>
    <dbReference type="NCBI Taxonomy" id="88201"/>
    <lineage>
        <taxon>Eukaryota</taxon>
        <taxon>Metazoa</taxon>
        <taxon>Chordata</taxon>
        <taxon>Craniata</taxon>
        <taxon>Vertebrata</taxon>
        <taxon>Euteleostomi</taxon>
        <taxon>Actinopterygii</taxon>
        <taxon>Neopterygii</taxon>
        <taxon>Teleostei</taxon>
        <taxon>Neoteleostei</taxon>
        <taxon>Acanthomorphata</taxon>
        <taxon>Gobiaria</taxon>
        <taxon>Gobiiformes</taxon>
        <taxon>Gobioidei</taxon>
        <taxon>Gobiidae</taxon>
        <taxon>Gobionellinae</taxon>
        <taxon>Mugilogobius</taxon>
    </lineage>
</organism>
<evidence type="ECO:0000259" key="9">
    <source>
        <dbReference type="Pfam" id="PF13359"/>
    </source>
</evidence>
<evidence type="ECO:0000256" key="1">
    <source>
        <dbReference type="ARBA" id="ARBA00001968"/>
    </source>
</evidence>
<sequence>MLCRSLVFLYFSGLCVFKGAVRHVDACPAAEACGGLSPRCVGPLKTFCEPQEAGGCKPGPVRTHLLLIRHKNICSAWISCTKTESRESERNKHQQLLSRWSLKPRKYHRATAQYGSGRYGPARFGGGYPRGQRFHCSRPGPPLGGTNSCKTRPWGVTWQEAVIKAMLHTRVHFSTATMNSEEEFVSALFVLLDMFARDSFLLLDMYRQQQQRMLTYFVHMRKRQRQRRQQLHTWFQNSSIAFHRQRRKRVLSLMLLEPRSTRWWDATVPAFTEEEWLDNFRMSEETFEYLCVRLKCALERRDTSFRQCVPVRKRVAVALWRLATNAEYRTISHLFGVSRSVVYRCMRDFCEAICTHLLPELITFPDQEKLKSMAAFIENWWGLPQCIGAVDGSHIPIISPGDFSVDFFNRKGFHSVILQGVVDGRKLFWSVNAGQAGSLHDARVLRLSSLWEKANSSVFSETGARQVEGVNMGYYILGDSAYPLQNWLLKPYHDNGRLTQEQKLYNRKTSKVRVVVENAFGRLKGRWRCLMKRNDCGLELTKRMILACCALHNLCKSHGEVYRSAWDGRAEDEDVAPVDAPPLSPEEEGRDVRAGLMRLLTA</sequence>
<dbReference type="GO" id="GO:0046872">
    <property type="term" value="F:metal ion binding"/>
    <property type="evidence" value="ECO:0007669"/>
    <property type="project" value="UniProtKB-KW"/>
</dbReference>
<evidence type="ECO:0000256" key="6">
    <source>
        <dbReference type="ARBA" id="ARBA00022801"/>
    </source>
</evidence>
<dbReference type="GO" id="GO:0004518">
    <property type="term" value="F:nuclease activity"/>
    <property type="evidence" value="ECO:0007669"/>
    <property type="project" value="UniProtKB-KW"/>
</dbReference>
<evidence type="ECO:0000256" key="7">
    <source>
        <dbReference type="ARBA" id="ARBA00023242"/>
    </source>
</evidence>
<evidence type="ECO:0000256" key="3">
    <source>
        <dbReference type="ARBA" id="ARBA00006958"/>
    </source>
</evidence>
<comment type="cofactor">
    <cofactor evidence="1">
        <name>a divalent metal cation</name>
        <dbReference type="ChEBI" id="CHEBI:60240"/>
    </cofactor>
</comment>
<dbReference type="GO" id="GO:0005634">
    <property type="term" value="C:nucleus"/>
    <property type="evidence" value="ECO:0007669"/>
    <property type="project" value="UniProtKB-SubCell"/>
</dbReference>
<protein>
    <recommendedName>
        <fullName evidence="9">DDE Tnp4 domain-containing protein</fullName>
    </recommendedName>
</protein>
<accession>A0AAW0PXU4</accession>
<keyword evidence="6" id="KW-0378">Hydrolase</keyword>
<evidence type="ECO:0000256" key="8">
    <source>
        <dbReference type="SAM" id="SignalP"/>
    </source>
</evidence>
<dbReference type="EMBL" id="JBBPFD010000003">
    <property type="protein sequence ID" value="KAK7933381.1"/>
    <property type="molecule type" value="Genomic_DNA"/>
</dbReference>
<dbReference type="GO" id="GO:0016787">
    <property type="term" value="F:hydrolase activity"/>
    <property type="evidence" value="ECO:0007669"/>
    <property type="project" value="UniProtKB-KW"/>
</dbReference>
<comment type="subcellular location">
    <subcellularLocation>
        <location evidence="2">Nucleus</location>
    </subcellularLocation>
</comment>
<keyword evidence="11" id="KW-1185">Reference proteome</keyword>